<sequence>MADEKNQGNSRTNDKVDNSTQSSTTSPRNSPEWDWSWSSPSSWPLSVRWAPVFVALVATFIGVYYTHYIEQPPFDLSTRETCLATLTYPFRMTAARHQAEQLSARSQEIGAAWEAIEELVNPEKAVFAPDPFPSGKVPTQGFPLDPALSWVFQKIRTGSPTLSEDNDSVSGPAALGVPAVMLGRRLEVYTAAAERQKDYLLKEAPRYINGAISHRRESKEVWAEAVFMVPPFLAYHAAASNTTEEGMALMRMAFRQIQLHRDVLQINRGKKEGLWMHNKGAGDMVDEGTWSMGNAMVAYGMARVRATMGGWGGERLRGEIGKLDQYVGEILDGVMRTDDEEGKTSEGLLRNYLGQESWFGETSGTALLAATAYRMAVLNPRRFGKEYVAWADRKREAVVSTVDLDGFAKPAVNPLHWNSRQPAEGSPEGASFLVMMGAAWRGKKMNFPLLAISQQSANQVPRLRVRGSLCTTCIRLIPSKPATLSGPISAFSVATSASDPRQNRKAPASAASRLARSPAPVFQDYDRAPHAPITNLHSLKPIAPEQSH</sequence>
<dbReference type="InterPro" id="IPR012341">
    <property type="entry name" value="6hp_glycosidase-like_sf"/>
</dbReference>
<dbReference type="InterPro" id="IPR010905">
    <property type="entry name" value="Glyco_hydro_88"/>
</dbReference>
<dbReference type="GO" id="GO:0005975">
    <property type="term" value="P:carbohydrate metabolic process"/>
    <property type="evidence" value="ECO:0007669"/>
    <property type="project" value="InterPro"/>
</dbReference>
<dbReference type="Gene3D" id="1.50.10.10">
    <property type="match status" value="1"/>
</dbReference>
<dbReference type="OrthoDB" id="4138492at2759"/>
<keyword evidence="3" id="KW-0472">Membrane</keyword>
<dbReference type="AlphaFoldDB" id="A0A4U0U357"/>
<dbReference type="PANTHER" id="PTHR41814">
    <property type="entry name" value="EXPRESSED PROTEIN"/>
    <property type="match status" value="1"/>
</dbReference>
<evidence type="ECO:0000256" key="2">
    <source>
        <dbReference type="SAM" id="MobiDB-lite"/>
    </source>
</evidence>
<dbReference type="InterPro" id="IPR008928">
    <property type="entry name" value="6-hairpin_glycosidase_sf"/>
</dbReference>
<dbReference type="Proteomes" id="UP000308549">
    <property type="component" value="Unassembled WGS sequence"/>
</dbReference>
<feature type="compositionally biased region" description="Low complexity" evidence="2">
    <location>
        <begin position="505"/>
        <end position="520"/>
    </location>
</feature>
<comment type="caution">
    <text evidence="4">The sequence shown here is derived from an EMBL/GenBank/DDBJ whole genome shotgun (WGS) entry which is preliminary data.</text>
</comment>
<feature type="compositionally biased region" description="Polar residues" evidence="2">
    <location>
        <begin position="18"/>
        <end position="29"/>
    </location>
</feature>
<dbReference type="PANTHER" id="PTHR41814:SF1">
    <property type="entry name" value="CELLULASE"/>
    <property type="match status" value="1"/>
</dbReference>
<protein>
    <submittedName>
        <fullName evidence="4">Uncharacterized protein</fullName>
    </submittedName>
</protein>
<evidence type="ECO:0000313" key="5">
    <source>
        <dbReference type="Proteomes" id="UP000308549"/>
    </source>
</evidence>
<reference evidence="4 5" key="1">
    <citation type="submission" date="2017-03" db="EMBL/GenBank/DDBJ databases">
        <title>Genomes of endolithic fungi from Antarctica.</title>
        <authorList>
            <person name="Coleine C."/>
            <person name="Masonjones S."/>
            <person name="Stajich J.E."/>
        </authorList>
    </citation>
    <scope>NUCLEOTIDE SEQUENCE [LARGE SCALE GENOMIC DNA]</scope>
    <source>
        <strain evidence="4 5">CCFEE 6315</strain>
    </source>
</reference>
<keyword evidence="3" id="KW-1133">Transmembrane helix</keyword>
<keyword evidence="1" id="KW-0378">Hydrolase</keyword>
<keyword evidence="3" id="KW-0812">Transmembrane</keyword>
<feature type="region of interest" description="Disordered" evidence="2">
    <location>
        <begin position="1"/>
        <end position="35"/>
    </location>
</feature>
<evidence type="ECO:0000256" key="3">
    <source>
        <dbReference type="SAM" id="Phobius"/>
    </source>
</evidence>
<dbReference type="Pfam" id="PF07470">
    <property type="entry name" value="Glyco_hydro_88"/>
    <property type="match status" value="1"/>
</dbReference>
<keyword evidence="5" id="KW-1185">Reference proteome</keyword>
<dbReference type="EMBL" id="NAJL01000014">
    <property type="protein sequence ID" value="TKA29451.1"/>
    <property type="molecule type" value="Genomic_DNA"/>
</dbReference>
<organism evidence="4 5">
    <name type="scientific">Salinomyces thailandicus</name>
    <dbReference type="NCBI Taxonomy" id="706561"/>
    <lineage>
        <taxon>Eukaryota</taxon>
        <taxon>Fungi</taxon>
        <taxon>Dikarya</taxon>
        <taxon>Ascomycota</taxon>
        <taxon>Pezizomycotina</taxon>
        <taxon>Dothideomycetes</taxon>
        <taxon>Dothideomycetidae</taxon>
        <taxon>Mycosphaerellales</taxon>
        <taxon>Teratosphaeriaceae</taxon>
        <taxon>Salinomyces</taxon>
    </lineage>
</organism>
<feature type="compositionally biased region" description="Basic and acidic residues" evidence="2">
    <location>
        <begin position="1"/>
        <end position="17"/>
    </location>
</feature>
<name>A0A4U0U357_9PEZI</name>
<gene>
    <name evidence="4" type="ORF">B0A50_03463</name>
</gene>
<accession>A0A4U0U357</accession>
<feature type="transmembrane region" description="Helical" evidence="3">
    <location>
        <begin position="49"/>
        <end position="69"/>
    </location>
</feature>
<proteinExistence type="predicted"/>
<feature type="region of interest" description="Disordered" evidence="2">
    <location>
        <begin position="495"/>
        <end position="526"/>
    </location>
</feature>
<evidence type="ECO:0000313" key="4">
    <source>
        <dbReference type="EMBL" id="TKA29451.1"/>
    </source>
</evidence>
<dbReference type="SUPFAM" id="SSF48208">
    <property type="entry name" value="Six-hairpin glycosidases"/>
    <property type="match status" value="1"/>
</dbReference>
<evidence type="ECO:0000256" key="1">
    <source>
        <dbReference type="ARBA" id="ARBA00022801"/>
    </source>
</evidence>
<dbReference type="GO" id="GO:0016787">
    <property type="term" value="F:hydrolase activity"/>
    <property type="evidence" value="ECO:0007669"/>
    <property type="project" value="UniProtKB-KW"/>
</dbReference>